<sequence length="406" mass="45568">MKIPFSVPLIDADVIAEMHDTLTNTRWLTSGPKVKALEDEIQKFIGNDNALCVNSWTSGAMLILRWFGVGPGDEVIVPAYTYSATALCAMNIGAKPVMVDVNEDFTINADKIKAAITPKTKAVIPVDLGGYPCDYDSIKKVINAPEIRRMFTPDNERQRMLGRILILSDAAHSFGATYNGIPAGKVSDATVFSFHSVKNITTGEGGGIVLNLPEPFDNIEQLNFLRIFSLNGQNKSAFEKNQIGNWRYDIIDQGLKINMPDLCATIGLAQIRKYRNELLPDRKRIYDFYVKALSQYEWAIIPPYKNGGTESSYHLFLLRIKDFTEEQRDEMIRIISKNEVGVNVHYMPMPMLSLFKSKGYVMSDYPVAHHLYKNEITLPVYNGLTEEQLDFVVNVIVEAYMTVAGS</sequence>
<name>A0ABN6Z6T0_9BACE</name>
<dbReference type="InterPro" id="IPR015421">
    <property type="entry name" value="PyrdxlP-dep_Trfase_major"/>
</dbReference>
<dbReference type="SUPFAM" id="SSF53383">
    <property type="entry name" value="PLP-dependent transferases"/>
    <property type="match status" value="1"/>
</dbReference>
<dbReference type="Proteomes" id="UP001496674">
    <property type="component" value="Chromosome"/>
</dbReference>
<comment type="similarity">
    <text evidence="1 2">Belongs to the DegT/DnrJ/EryC1 family.</text>
</comment>
<dbReference type="Pfam" id="PF01041">
    <property type="entry name" value="DegT_DnrJ_EryC1"/>
    <property type="match status" value="2"/>
</dbReference>
<accession>A0ABN6Z6T0</accession>
<dbReference type="Gene3D" id="3.40.640.10">
    <property type="entry name" value="Type I PLP-dependent aspartate aminotransferase-like (Major domain)"/>
    <property type="match status" value="1"/>
</dbReference>
<evidence type="ECO:0000256" key="1">
    <source>
        <dbReference type="ARBA" id="ARBA00037999"/>
    </source>
</evidence>
<reference evidence="3 4" key="1">
    <citation type="submission" date="2023-04" db="EMBL/GenBank/DDBJ databases">
        <title>Draft genome sequence of acteroides sedimenti strain YN3PY1.</title>
        <authorList>
            <person name="Yoshida N."/>
        </authorList>
    </citation>
    <scope>NUCLEOTIDE SEQUENCE [LARGE SCALE GENOMIC DNA]</scope>
    <source>
        <strain evidence="3 4">YN3PY1</strain>
    </source>
</reference>
<dbReference type="CDD" id="cd00616">
    <property type="entry name" value="AHBA_syn"/>
    <property type="match status" value="1"/>
</dbReference>
<evidence type="ECO:0000313" key="4">
    <source>
        <dbReference type="Proteomes" id="UP001496674"/>
    </source>
</evidence>
<evidence type="ECO:0000256" key="2">
    <source>
        <dbReference type="RuleBase" id="RU004508"/>
    </source>
</evidence>
<keyword evidence="3" id="KW-0032">Aminotransferase</keyword>
<dbReference type="PIRSF" id="PIRSF000390">
    <property type="entry name" value="PLP_StrS"/>
    <property type="match status" value="1"/>
</dbReference>
<dbReference type="PANTHER" id="PTHR30244:SF34">
    <property type="entry name" value="DTDP-4-AMINO-4,6-DIDEOXYGALACTOSE TRANSAMINASE"/>
    <property type="match status" value="1"/>
</dbReference>
<dbReference type="EMBL" id="AP028055">
    <property type="protein sequence ID" value="BEG97961.1"/>
    <property type="molecule type" value="Genomic_DNA"/>
</dbReference>
<evidence type="ECO:0000313" key="3">
    <source>
        <dbReference type="EMBL" id="BEG97961.1"/>
    </source>
</evidence>
<keyword evidence="3" id="KW-0808">Transferase</keyword>
<keyword evidence="2" id="KW-0663">Pyridoxal phosphate</keyword>
<dbReference type="PANTHER" id="PTHR30244">
    <property type="entry name" value="TRANSAMINASE"/>
    <property type="match status" value="1"/>
</dbReference>
<protein>
    <submittedName>
        <fullName evidence="3">Aminotransferase</fullName>
    </submittedName>
</protein>
<dbReference type="InterPro" id="IPR000653">
    <property type="entry name" value="DegT/StrS_aminotransferase"/>
</dbReference>
<proteinExistence type="inferred from homology"/>
<dbReference type="Gene3D" id="3.90.1150.10">
    <property type="entry name" value="Aspartate Aminotransferase, domain 1"/>
    <property type="match status" value="1"/>
</dbReference>
<dbReference type="InterPro" id="IPR015424">
    <property type="entry name" value="PyrdxlP-dep_Trfase"/>
</dbReference>
<keyword evidence="4" id="KW-1185">Reference proteome</keyword>
<dbReference type="RefSeq" id="WP_353332486.1">
    <property type="nucleotide sequence ID" value="NZ_AP028055.1"/>
</dbReference>
<organism evidence="3 4">
    <name type="scientific">Bacteroides sedimenti</name>
    <dbReference type="NCBI Taxonomy" id="2136147"/>
    <lineage>
        <taxon>Bacteria</taxon>
        <taxon>Pseudomonadati</taxon>
        <taxon>Bacteroidota</taxon>
        <taxon>Bacteroidia</taxon>
        <taxon>Bacteroidales</taxon>
        <taxon>Bacteroidaceae</taxon>
        <taxon>Bacteroides</taxon>
    </lineage>
</organism>
<dbReference type="InterPro" id="IPR015422">
    <property type="entry name" value="PyrdxlP-dep_Trfase_small"/>
</dbReference>
<gene>
    <name evidence="3" type="ORF">BSYN_02260</name>
</gene>
<dbReference type="GO" id="GO:0008483">
    <property type="term" value="F:transaminase activity"/>
    <property type="evidence" value="ECO:0007669"/>
    <property type="project" value="UniProtKB-KW"/>
</dbReference>